<name>A0A3D9UZS1_9MICO</name>
<dbReference type="RefSeq" id="WP_115923863.1">
    <property type="nucleotide sequence ID" value="NZ_QTUA01000001.1"/>
</dbReference>
<gene>
    <name evidence="1" type="ORF">DFJ65_3210</name>
</gene>
<dbReference type="EMBL" id="QTUA01000001">
    <property type="protein sequence ID" value="REF32115.1"/>
    <property type="molecule type" value="Genomic_DNA"/>
</dbReference>
<keyword evidence="2" id="KW-1185">Reference proteome</keyword>
<dbReference type="AlphaFoldDB" id="A0A3D9UZS1"/>
<evidence type="ECO:0000313" key="2">
    <source>
        <dbReference type="Proteomes" id="UP000256253"/>
    </source>
</evidence>
<sequence length="295" mass="33263">MYRVFTRDEAMAAGISPAQLRSPRYRSISRGLYCPTSVLPSQAEVVAALMRKLPVAQFACRETAAGRHGAVVPHSSEVHLGTAQRRTSTRPDVALHWYRSPPELTRVRGLTVTSPRQTFLDLAATLPFVDLLVLGDSLVHAEACTVDMFTGLDPGRRPGAARAREVAALVRKGVESPYETRARLLIISCGLPEPEPNHPLRDATGRIVRRIDLGYEHYGIAVEYDGRDHIRREEQWHSDIARREELDDDWKFIVLTSRDIHRKQAQTAERVHKALRARGYKGPFDPLGWRRHFAP</sequence>
<proteinExistence type="predicted"/>
<organism evidence="1 2">
    <name type="scientific">Calidifontibacter indicus</name>
    <dbReference type="NCBI Taxonomy" id="419650"/>
    <lineage>
        <taxon>Bacteria</taxon>
        <taxon>Bacillati</taxon>
        <taxon>Actinomycetota</taxon>
        <taxon>Actinomycetes</taxon>
        <taxon>Micrococcales</taxon>
        <taxon>Dermacoccaceae</taxon>
        <taxon>Calidifontibacter</taxon>
    </lineage>
</organism>
<accession>A0A3D9UZS1</accession>
<evidence type="ECO:0008006" key="3">
    <source>
        <dbReference type="Google" id="ProtNLM"/>
    </source>
</evidence>
<evidence type="ECO:0000313" key="1">
    <source>
        <dbReference type="EMBL" id="REF32115.1"/>
    </source>
</evidence>
<protein>
    <recommendedName>
        <fullName evidence="3">DUF559 domain-containing protein</fullName>
    </recommendedName>
</protein>
<dbReference type="Proteomes" id="UP000256253">
    <property type="component" value="Unassembled WGS sequence"/>
</dbReference>
<reference evidence="1 2" key="1">
    <citation type="submission" date="2018-08" db="EMBL/GenBank/DDBJ databases">
        <title>Sequencing the genomes of 1000 actinobacteria strains.</title>
        <authorList>
            <person name="Klenk H.-P."/>
        </authorList>
    </citation>
    <scope>NUCLEOTIDE SEQUENCE [LARGE SCALE GENOMIC DNA]</scope>
    <source>
        <strain evidence="1 2">DSM 22967</strain>
    </source>
</reference>
<dbReference type="OrthoDB" id="3173471at2"/>
<comment type="caution">
    <text evidence="1">The sequence shown here is derived from an EMBL/GenBank/DDBJ whole genome shotgun (WGS) entry which is preliminary data.</text>
</comment>